<evidence type="ECO:0000256" key="8">
    <source>
        <dbReference type="NCBIfam" id="TIGR00445"/>
    </source>
</evidence>
<comment type="cofactor">
    <cofactor evidence="7 9">
        <name>Mg(2+)</name>
        <dbReference type="ChEBI" id="CHEBI:18420"/>
    </cofactor>
</comment>
<dbReference type="GO" id="GO:0008360">
    <property type="term" value="P:regulation of cell shape"/>
    <property type="evidence" value="ECO:0007669"/>
    <property type="project" value="UniProtKB-KW"/>
</dbReference>
<dbReference type="EC" id="2.7.8.13" evidence="7 8"/>
<comment type="subcellular location">
    <subcellularLocation>
        <location evidence="7">Cell membrane</location>
        <topology evidence="7">Multi-pass membrane protein</topology>
    </subcellularLocation>
    <subcellularLocation>
        <location evidence="1">Membrane</location>
        <topology evidence="1">Multi-pass membrane protein</topology>
    </subcellularLocation>
</comment>
<feature type="transmembrane region" description="Helical" evidence="7">
    <location>
        <begin position="110"/>
        <end position="129"/>
    </location>
</feature>
<feature type="transmembrane region" description="Helical" evidence="7">
    <location>
        <begin position="298"/>
        <end position="319"/>
    </location>
</feature>
<keyword evidence="4 7" id="KW-0812">Transmembrane</keyword>
<feature type="transmembrane region" description="Helical" evidence="7">
    <location>
        <begin position="258"/>
        <end position="277"/>
    </location>
</feature>
<dbReference type="GO" id="GO:0009252">
    <property type="term" value="P:peptidoglycan biosynthetic process"/>
    <property type="evidence" value="ECO:0007669"/>
    <property type="project" value="UniProtKB-UniRule"/>
</dbReference>
<keyword evidence="7" id="KW-0133">Cell shape</keyword>
<feature type="binding site" evidence="9">
    <location>
        <position position="169"/>
    </location>
    <ligand>
        <name>Mg(2+)</name>
        <dbReference type="ChEBI" id="CHEBI:18420"/>
    </ligand>
</feature>
<feature type="transmembrane region" description="Helical" evidence="7">
    <location>
        <begin position="6"/>
        <end position="29"/>
    </location>
</feature>
<dbReference type="GO" id="GO:0051301">
    <property type="term" value="P:cell division"/>
    <property type="evidence" value="ECO:0007669"/>
    <property type="project" value="UniProtKB-KW"/>
</dbReference>
<dbReference type="GO" id="GO:0046872">
    <property type="term" value="F:metal ion binding"/>
    <property type="evidence" value="ECO:0007669"/>
    <property type="project" value="UniProtKB-KW"/>
</dbReference>
<feature type="binding site" evidence="9">
    <location>
        <position position="229"/>
    </location>
    <ligand>
        <name>Mg(2+)</name>
        <dbReference type="ChEBI" id="CHEBI:18420"/>
    </ligand>
</feature>
<comment type="pathway">
    <text evidence="7">Cell wall biogenesis; peptidoglycan biosynthesis.</text>
</comment>
<dbReference type="UniPathway" id="UPA00219"/>
<feature type="transmembrane region" description="Helical" evidence="7">
    <location>
        <begin position="78"/>
        <end position="98"/>
    </location>
</feature>
<keyword evidence="7" id="KW-1003">Cell membrane</keyword>
<dbReference type="PANTHER" id="PTHR22926">
    <property type="entry name" value="PHOSPHO-N-ACETYLMURAMOYL-PENTAPEPTIDE-TRANSFERASE"/>
    <property type="match status" value="1"/>
</dbReference>
<protein>
    <recommendedName>
        <fullName evidence="7 8">Phospho-N-acetylmuramoyl-pentapeptide-transferase</fullName>
        <ecNumber evidence="7 8">2.7.8.13</ecNumber>
    </recommendedName>
    <alternativeName>
        <fullName evidence="7">UDP-MurNAc-pentapeptide phosphotransferase</fullName>
    </alternativeName>
</protein>
<dbReference type="GO" id="GO:0005886">
    <property type="term" value="C:plasma membrane"/>
    <property type="evidence" value="ECO:0007669"/>
    <property type="project" value="UniProtKB-SubCell"/>
</dbReference>
<comment type="similarity">
    <text evidence="2 7">Belongs to the glycosyltransferase 4 family. MraY subfamily.</text>
</comment>
<keyword evidence="7" id="KW-0132">Cell division</keyword>
<evidence type="ECO:0000256" key="5">
    <source>
        <dbReference type="ARBA" id="ARBA00022989"/>
    </source>
</evidence>
<name>A0A4R2L5J7_9FIRM</name>
<dbReference type="CDD" id="cd06852">
    <property type="entry name" value="GT_MraY"/>
    <property type="match status" value="1"/>
</dbReference>
<evidence type="ECO:0000256" key="2">
    <source>
        <dbReference type="ARBA" id="ARBA00005583"/>
    </source>
</evidence>
<dbReference type="InterPro" id="IPR003524">
    <property type="entry name" value="PNAcMuramoyl-5peptid_Trfase"/>
</dbReference>
<dbReference type="GO" id="GO:0071555">
    <property type="term" value="P:cell wall organization"/>
    <property type="evidence" value="ECO:0007669"/>
    <property type="project" value="UniProtKB-KW"/>
</dbReference>
<dbReference type="InterPro" id="IPR000715">
    <property type="entry name" value="Glycosyl_transferase_4"/>
</dbReference>
<keyword evidence="7" id="KW-0573">Peptidoglycan synthesis</keyword>
<evidence type="ECO:0000313" key="11">
    <source>
        <dbReference type="Proteomes" id="UP000294919"/>
    </source>
</evidence>
<dbReference type="RefSeq" id="WP_132242096.1">
    <property type="nucleotide sequence ID" value="NZ_SLWV01000002.1"/>
</dbReference>
<feature type="transmembrane region" description="Helical" evidence="7">
    <location>
        <begin position="232"/>
        <end position="252"/>
    </location>
</feature>
<comment type="caution">
    <text evidence="10">The sequence shown here is derived from an EMBL/GenBank/DDBJ whole genome shotgun (WGS) entry which is preliminary data.</text>
</comment>
<dbReference type="InterPro" id="IPR018480">
    <property type="entry name" value="PNAcMuramoyl-5peptid_Trfase_CS"/>
</dbReference>
<keyword evidence="5 7" id="KW-1133">Transmembrane helix</keyword>
<dbReference type="NCBIfam" id="TIGR00445">
    <property type="entry name" value="mraY"/>
    <property type="match status" value="1"/>
</dbReference>
<dbReference type="EMBL" id="SLWV01000002">
    <property type="protein sequence ID" value="TCO79309.1"/>
    <property type="molecule type" value="Genomic_DNA"/>
</dbReference>
<accession>A0A4R2L5J7</accession>
<feature type="transmembrane region" description="Helical" evidence="7">
    <location>
        <begin position="177"/>
        <end position="196"/>
    </location>
</feature>
<evidence type="ECO:0000313" key="10">
    <source>
        <dbReference type="EMBL" id="TCO79309.1"/>
    </source>
</evidence>
<dbReference type="OrthoDB" id="9805475at2"/>
<keyword evidence="7" id="KW-0961">Cell wall biogenesis/degradation</keyword>
<keyword evidence="6 7" id="KW-0472">Membrane</keyword>
<dbReference type="PROSITE" id="PS01347">
    <property type="entry name" value="MRAY_1"/>
    <property type="match status" value="1"/>
</dbReference>
<dbReference type="Pfam" id="PF10555">
    <property type="entry name" value="MraY_sig1"/>
    <property type="match status" value="1"/>
</dbReference>
<evidence type="ECO:0000256" key="1">
    <source>
        <dbReference type="ARBA" id="ARBA00004141"/>
    </source>
</evidence>
<keyword evidence="11" id="KW-1185">Reference proteome</keyword>
<feature type="transmembrane region" description="Helical" evidence="7">
    <location>
        <begin position="202"/>
        <end position="220"/>
    </location>
</feature>
<dbReference type="PANTHER" id="PTHR22926:SF5">
    <property type="entry name" value="PHOSPHO-N-ACETYLMURAMOYL-PENTAPEPTIDE-TRANSFERASE HOMOLOG"/>
    <property type="match status" value="1"/>
</dbReference>
<comment type="catalytic activity">
    <reaction evidence="7">
        <text>UDP-N-acetyl-alpha-D-muramoyl-L-alanyl-gamma-D-glutamyl-meso-2,6-diaminopimeloyl-D-alanyl-D-alanine + di-trans,octa-cis-undecaprenyl phosphate = di-trans,octa-cis-undecaprenyl diphospho-N-acetyl-alpha-D-muramoyl-L-alanyl-D-glutamyl-meso-2,6-diaminopimeloyl-D-alanyl-D-alanine + UMP</text>
        <dbReference type="Rhea" id="RHEA:28386"/>
        <dbReference type="ChEBI" id="CHEBI:57865"/>
        <dbReference type="ChEBI" id="CHEBI:60392"/>
        <dbReference type="ChEBI" id="CHEBI:61386"/>
        <dbReference type="ChEBI" id="CHEBI:61387"/>
        <dbReference type="EC" id="2.7.8.13"/>
    </reaction>
</comment>
<dbReference type="PROSITE" id="PS01348">
    <property type="entry name" value="MRAY_2"/>
    <property type="match status" value="1"/>
</dbReference>
<organism evidence="10 11">
    <name type="scientific">Marinisporobacter balticus</name>
    <dbReference type="NCBI Taxonomy" id="2018667"/>
    <lineage>
        <taxon>Bacteria</taxon>
        <taxon>Bacillati</taxon>
        <taxon>Bacillota</taxon>
        <taxon>Clostridia</taxon>
        <taxon>Peptostreptococcales</taxon>
        <taxon>Thermotaleaceae</taxon>
        <taxon>Marinisporobacter</taxon>
    </lineage>
</organism>
<keyword evidence="7 9" id="KW-0479">Metal-binding</keyword>
<reference evidence="10 11" key="1">
    <citation type="submission" date="2019-03" db="EMBL/GenBank/DDBJ databases">
        <title>Genomic Encyclopedia of Type Strains, Phase IV (KMG-IV): sequencing the most valuable type-strain genomes for metagenomic binning, comparative biology and taxonomic classification.</title>
        <authorList>
            <person name="Goeker M."/>
        </authorList>
    </citation>
    <scope>NUCLEOTIDE SEQUENCE [LARGE SCALE GENOMIC DNA]</scope>
    <source>
        <strain evidence="10 11">DSM 102940</strain>
    </source>
</reference>
<feature type="transmembrane region" description="Helical" evidence="7">
    <location>
        <begin position="149"/>
        <end position="170"/>
    </location>
</feature>
<dbReference type="GO" id="GO:0051992">
    <property type="term" value="F:UDP-N-acetylmuramoyl-L-alanyl-D-glutamyl-meso-2,6-diaminopimelyl-D-alanyl-D-alanine:undecaprenyl-phosphate transferase activity"/>
    <property type="evidence" value="ECO:0007669"/>
    <property type="project" value="RHEA"/>
</dbReference>
<dbReference type="HAMAP" id="MF_00038">
    <property type="entry name" value="MraY"/>
    <property type="match status" value="1"/>
</dbReference>
<evidence type="ECO:0000256" key="3">
    <source>
        <dbReference type="ARBA" id="ARBA00022679"/>
    </source>
</evidence>
<dbReference type="Pfam" id="PF00953">
    <property type="entry name" value="Glycos_transf_4"/>
    <property type="match status" value="1"/>
</dbReference>
<sequence>MIQHTQLITIIIISFLITLILGPLAIPILQRLKVGQSIRDEGPKSHISKSGTPTMGGLIMIAAICITTLTSGHANNDLYVILFATIAFGGIGFIDDFIKVVLKRNLGLKAYQKLVGQIIIAIIIAVYQSKTSQYGTEIFVPFMKQSLDFGILYIPFIATVVVATTNSVNLTDGLDGLAAGVTLIVSLFFALAALYYGNSSATLVSGALTGACLGFLRFNVHPAKIFMGDTGSMALGGAIAAIAILTNMTLFIPIVGGIYFVEALSVILQVMSFKLTGKRIFRMSPLHHHYELKGWKEIKVVIVFWAVTLLLCIIGLFSLKV</sequence>
<gene>
    <name evidence="7" type="primary">mraY</name>
    <name evidence="10" type="ORF">EV214_10227</name>
</gene>
<dbReference type="GO" id="GO:0008963">
    <property type="term" value="F:phospho-N-acetylmuramoyl-pentapeptide-transferase activity"/>
    <property type="evidence" value="ECO:0007669"/>
    <property type="project" value="UniProtKB-UniRule"/>
</dbReference>
<proteinExistence type="inferred from homology"/>
<keyword evidence="7" id="KW-0131">Cell cycle</keyword>
<evidence type="ECO:0000256" key="4">
    <source>
        <dbReference type="ARBA" id="ARBA00022692"/>
    </source>
</evidence>
<evidence type="ECO:0000256" key="6">
    <source>
        <dbReference type="ARBA" id="ARBA00023136"/>
    </source>
</evidence>
<keyword evidence="7 9" id="KW-0460">Magnesium</keyword>
<dbReference type="Proteomes" id="UP000294919">
    <property type="component" value="Unassembled WGS sequence"/>
</dbReference>
<dbReference type="AlphaFoldDB" id="A0A4R2L5J7"/>
<comment type="function">
    <text evidence="7">Catalyzes the initial step of the lipid cycle reactions in the biosynthesis of the cell wall peptidoglycan: transfers peptidoglycan precursor phospho-MurNAc-pentapeptide from UDP-MurNAc-pentapeptide onto the lipid carrier undecaprenyl phosphate, yielding undecaprenyl-pyrophosphoryl-MurNAc-pentapeptide, known as lipid I.</text>
</comment>
<evidence type="ECO:0000256" key="7">
    <source>
        <dbReference type="HAMAP-Rule" id="MF_00038"/>
    </source>
</evidence>
<keyword evidence="3 7" id="KW-0808">Transferase</keyword>
<evidence type="ECO:0000256" key="9">
    <source>
        <dbReference type="PIRSR" id="PIRSR600715-1"/>
    </source>
</evidence>